<name>A0A2P1EML5_9VIRU</name>
<protein>
    <submittedName>
        <fullName evidence="2">Uncharacterized protein</fullName>
    </submittedName>
</protein>
<keyword evidence="1" id="KW-0175">Coiled coil</keyword>
<accession>A0A2P1EML5</accession>
<evidence type="ECO:0000256" key="1">
    <source>
        <dbReference type="SAM" id="Coils"/>
    </source>
</evidence>
<gene>
    <name evidence="2" type="ORF">mc_758</name>
</gene>
<dbReference type="EMBL" id="MG807320">
    <property type="protein sequence ID" value="AVL95145.1"/>
    <property type="molecule type" value="Genomic_DNA"/>
</dbReference>
<organism evidence="2 3">
    <name type="scientific">Moumouvirus australiensis</name>
    <dbReference type="NCBI Taxonomy" id="2109587"/>
    <lineage>
        <taxon>Viruses</taxon>
        <taxon>Varidnaviria</taxon>
        <taxon>Bamfordvirae</taxon>
        <taxon>Nucleocytoviricota</taxon>
        <taxon>Megaviricetes</taxon>
        <taxon>Imitervirales</taxon>
        <taxon>Mimiviridae</taxon>
        <taxon>Megamimivirinae</taxon>
        <taxon>Moumouvirus</taxon>
        <taxon>Moumouvirus australiense</taxon>
    </lineage>
</organism>
<keyword evidence="3" id="KW-1185">Reference proteome</keyword>
<proteinExistence type="predicted"/>
<evidence type="ECO:0000313" key="2">
    <source>
        <dbReference type="EMBL" id="AVL95145.1"/>
    </source>
</evidence>
<feature type="coiled-coil region" evidence="1">
    <location>
        <begin position="29"/>
        <end position="122"/>
    </location>
</feature>
<evidence type="ECO:0000313" key="3">
    <source>
        <dbReference type="Proteomes" id="UP000289600"/>
    </source>
</evidence>
<reference evidence="3" key="1">
    <citation type="submission" date="2018-01" db="EMBL/GenBank/DDBJ databases">
        <title>Testimony of 'menage a trois' revealed by the proteome of Megavirus virophage.</title>
        <authorList>
            <person name="Jeudy S."/>
            <person name="Bertaux L."/>
            <person name="Alempic J.-M."/>
            <person name="Lartigue A."/>
            <person name="Legendre M."/>
            <person name="Philippe N."/>
            <person name="Beucher L."/>
            <person name="Biondi E."/>
            <person name="Juul S."/>
            <person name="Turner D."/>
            <person name="Coute Y."/>
            <person name="Claverie J.-M."/>
            <person name="Abergel C."/>
        </authorList>
    </citation>
    <scope>NUCLEOTIDE SEQUENCE [LARGE SCALE GENOMIC DNA]</scope>
</reference>
<sequence length="134" mass="15596">MDLISDSELEKYILRIKESSKTGNKLINYKKAVTRLDQLKTEYNDIIKNIKSGKKTGSKNNLSIDKIITKLEEINKELDNNNSDMMLLVETYLEYKNLLTDFESQADNIKNEINKVEKLQNKIILEKIDINDLL</sequence>
<dbReference type="Proteomes" id="UP000289600">
    <property type="component" value="Segment"/>
</dbReference>